<keyword evidence="3" id="KW-1185">Reference proteome</keyword>
<dbReference type="STRING" id="9643.ENSUAMP00000024689"/>
<dbReference type="InterPro" id="IPR036051">
    <property type="entry name" value="KRAB_dom_sf"/>
</dbReference>
<dbReference type="InterPro" id="IPR001909">
    <property type="entry name" value="KRAB"/>
</dbReference>
<dbReference type="GO" id="GO:0006355">
    <property type="term" value="P:regulation of DNA-templated transcription"/>
    <property type="evidence" value="ECO:0007669"/>
    <property type="project" value="InterPro"/>
</dbReference>
<dbReference type="Ensembl" id="ENSUAMT00000027563.1">
    <property type="protein sequence ID" value="ENSUAMP00000024689.1"/>
    <property type="gene ID" value="ENSUAMG00000019260.1"/>
</dbReference>
<dbReference type="PANTHER" id="PTHR23232">
    <property type="entry name" value="KRAB DOMAIN C2H2 ZINC FINGER"/>
    <property type="match status" value="1"/>
</dbReference>
<dbReference type="Gene3D" id="6.10.140.140">
    <property type="match status" value="1"/>
</dbReference>
<name>A0A452RYP8_URSAM</name>
<dbReference type="InterPro" id="IPR050169">
    <property type="entry name" value="Krueppel_C2H2_ZnF"/>
</dbReference>
<dbReference type="CDD" id="cd07765">
    <property type="entry name" value="KRAB_A-box"/>
    <property type="match status" value="1"/>
</dbReference>
<reference evidence="2" key="2">
    <citation type="submission" date="2025-08" db="UniProtKB">
        <authorList>
            <consortium name="Ensembl"/>
        </authorList>
    </citation>
    <scope>IDENTIFICATION</scope>
</reference>
<evidence type="ECO:0000313" key="2">
    <source>
        <dbReference type="Ensembl" id="ENSUAMP00000024689.1"/>
    </source>
</evidence>
<reference evidence="3" key="1">
    <citation type="submission" date="2016-06" db="EMBL/GenBank/DDBJ databases">
        <title>De novo assembly and RNA-Seq shows season-dependent expression and editing in black bear kidneys.</title>
        <authorList>
            <person name="Korstanje R."/>
            <person name="Srivastava A."/>
            <person name="Sarsani V.K."/>
            <person name="Sheehan S.M."/>
            <person name="Seger R.L."/>
            <person name="Barter M.E."/>
            <person name="Lindqvist C."/>
            <person name="Brody L.C."/>
            <person name="Mullikin J.C."/>
        </authorList>
    </citation>
    <scope>NUCLEOTIDE SEQUENCE [LARGE SCALE GENOMIC DNA]</scope>
</reference>
<protein>
    <recommendedName>
        <fullName evidence="1">KRAB domain-containing protein</fullName>
    </recommendedName>
</protein>
<organism evidence="2 3">
    <name type="scientific">Ursus americanus</name>
    <name type="common">American black bear</name>
    <name type="synonym">Euarctos americanus</name>
    <dbReference type="NCBI Taxonomy" id="9643"/>
    <lineage>
        <taxon>Eukaryota</taxon>
        <taxon>Metazoa</taxon>
        <taxon>Chordata</taxon>
        <taxon>Craniata</taxon>
        <taxon>Vertebrata</taxon>
        <taxon>Euteleostomi</taxon>
        <taxon>Mammalia</taxon>
        <taxon>Eutheria</taxon>
        <taxon>Laurasiatheria</taxon>
        <taxon>Carnivora</taxon>
        <taxon>Caniformia</taxon>
        <taxon>Ursidae</taxon>
        <taxon>Ursus</taxon>
    </lineage>
</organism>
<dbReference type="Pfam" id="PF01352">
    <property type="entry name" value="KRAB"/>
    <property type="match status" value="1"/>
</dbReference>
<dbReference type="GeneTree" id="ENSGT00940000163779"/>
<proteinExistence type="predicted"/>
<evidence type="ECO:0000313" key="3">
    <source>
        <dbReference type="Proteomes" id="UP000291022"/>
    </source>
</evidence>
<evidence type="ECO:0000259" key="1">
    <source>
        <dbReference type="PROSITE" id="PS50805"/>
    </source>
</evidence>
<dbReference type="SMART" id="SM00349">
    <property type="entry name" value="KRAB"/>
    <property type="match status" value="1"/>
</dbReference>
<reference evidence="2" key="3">
    <citation type="submission" date="2025-09" db="UniProtKB">
        <authorList>
            <consortium name="Ensembl"/>
        </authorList>
    </citation>
    <scope>IDENTIFICATION</scope>
</reference>
<dbReference type="SUPFAM" id="SSF109640">
    <property type="entry name" value="KRAB domain (Kruppel-associated box)"/>
    <property type="match status" value="1"/>
</dbReference>
<dbReference type="AlphaFoldDB" id="A0A452RYP8"/>
<accession>A0A452RYP8</accession>
<dbReference type="PROSITE" id="PS50805">
    <property type="entry name" value="KRAB"/>
    <property type="match status" value="1"/>
</dbReference>
<sequence length="112" mass="12534">MAEAGAQTDPNRNIVTFEDVCIYFSPEEWELLDEAQKRLYCNVILENFLLVTSLGLAISRYHLIPQLLSVTMGNGPPTGVVAISRGTWPLLNCNLARKDHPEMETDTRPLCS</sequence>
<feature type="domain" description="KRAB" evidence="1">
    <location>
        <begin position="15"/>
        <end position="89"/>
    </location>
</feature>
<dbReference type="Proteomes" id="UP000291022">
    <property type="component" value="Unassembled WGS sequence"/>
</dbReference>
<dbReference type="PANTHER" id="PTHR23232:SF133">
    <property type="entry name" value="RIKEN CDNA 1700020N01 GENE"/>
    <property type="match status" value="1"/>
</dbReference>